<keyword evidence="3" id="KW-1185">Reference proteome</keyword>
<evidence type="ECO:0000256" key="1">
    <source>
        <dbReference type="SAM" id="MobiDB-lite"/>
    </source>
</evidence>
<gene>
    <name evidence="2" type="ORF">PITC_000640</name>
</gene>
<comment type="caution">
    <text evidence="2">The sequence shown here is derived from an EMBL/GenBank/DDBJ whole genome shotgun (WGS) entry which is preliminary data.</text>
</comment>
<dbReference type="AlphaFoldDB" id="A0A0A2KLF9"/>
<organism evidence="2 3">
    <name type="scientific">Penicillium italicum</name>
    <name type="common">Blue mold</name>
    <dbReference type="NCBI Taxonomy" id="40296"/>
    <lineage>
        <taxon>Eukaryota</taxon>
        <taxon>Fungi</taxon>
        <taxon>Dikarya</taxon>
        <taxon>Ascomycota</taxon>
        <taxon>Pezizomycotina</taxon>
        <taxon>Eurotiomycetes</taxon>
        <taxon>Eurotiomycetidae</taxon>
        <taxon>Eurotiales</taxon>
        <taxon>Aspergillaceae</taxon>
        <taxon>Penicillium</taxon>
    </lineage>
</organism>
<sequence length="42" mass="4572">MFSILLSEEGCCRRVRVRGNQQAKAGKVGGSGPRRNRGVGRK</sequence>
<protein>
    <submittedName>
        <fullName evidence="2">Uncharacterized protein</fullName>
    </submittedName>
</protein>
<dbReference type="HOGENOM" id="CLU_3260735_0_0_1"/>
<dbReference type="Proteomes" id="UP000030104">
    <property type="component" value="Unassembled WGS sequence"/>
</dbReference>
<accession>A0A0A2KLF9</accession>
<dbReference type="OrthoDB" id="10521637at2759"/>
<evidence type="ECO:0000313" key="2">
    <source>
        <dbReference type="EMBL" id="KGO67726.1"/>
    </source>
</evidence>
<name>A0A0A2KLF9_PENIT</name>
<proteinExistence type="predicted"/>
<dbReference type="EMBL" id="JQGA01001262">
    <property type="protein sequence ID" value="KGO67726.1"/>
    <property type="molecule type" value="Genomic_DNA"/>
</dbReference>
<evidence type="ECO:0000313" key="3">
    <source>
        <dbReference type="Proteomes" id="UP000030104"/>
    </source>
</evidence>
<feature type="region of interest" description="Disordered" evidence="1">
    <location>
        <begin position="19"/>
        <end position="42"/>
    </location>
</feature>
<reference evidence="2 3" key="1">
    <citation type="journal article" date="2015" name="Mol. Plant Microbe Interact.">
        <title>Genome, transcriptome, and functional analyses of Penicillium expansum provide new insights into secondary metabolism and pathogenicity.</title>
        <authorList>
            <person name="Ballester A.R."/>
            <person name="Marcet-Houben M."/>
            <person name="Levin E."/>
            <person name="Sela N."/>
            <person name="Selma-Lazaro C."/>
            <person name="Carmona L."/>
            <person name="Wisniewski M."/>
            <person name="Droby S."/>
            <person name="Gonzalez-Candelas L."/>
            <person name="Gabaldon T."/>
        </authorList>
    </citation>
    <scope>NUCLEOTIDE SEQUENCE [LARGE SCALE GENOMIC DNA]</scope>
    <source>
        <strain evidence="2 3">PHI-1</strain>
    </source>
</reference>